<proteinExistence type="predicted"/>
<evidence type="ECO:0000313" key="2">
    <source>
        <dbReference type="EMBL" id="VDP33571.1"/>
    </source>
</evidence>
<evidence type="ECO:0000313" key="3">
    <source>
        <dbReference type="Proteomes" id="UP000277204"/>
    </source>
</evidence>
<evidence type="ECO:0000256" key="1">
    <source>
        <dbReference type="SAM" id="MobiDB-lite"/>
    </source>
</evidence>
<dbReference type="Proteomes" id="UP000277204">
    <property type="component" value="Unassembled WGS sequence"/>
</dbReference>
<sequence length="147" mass="16540">MKTSTSEGKHGIQWAYKMQLDDLDFADDLALLSQTQQQMQEKTNSVAAAQQPTVGENKPDPNGGRNQEEALEVDRTHIEESAQLRHKASFHMESSRPKEKRKTKEHITPGNGDGHEKNEQELDGTRKKGPGQSGLENAGRRPMLHWE</sequence>
<feature type="compositionally biased region" description="Basic and acidic residues" evidence="1">
    <location>
        <begin position="113"/>
        <end position="126"/>
    </location>
</feature>
<dbReference type="EMBL" id="UZAI01018128">
    <property type="protein sequence ID" value="VDP33571.1"/>
    <property type="molecule type" value="Genomic_DNA"/>
</dbReference>
<name>A0A183MV70_9TREM</name>
<organism evidence="2 3">
    <name type="scientific">Schistosoma margrebowiei</name>
    <dbReference type="NCBI Taxonomy" id="48269"/>
    <lineage>
        <taxon>Eukaryota</taxon>
        <taxon>Metazoa</taxon>
        <taxon>Spiralia</taxon>
        <taxon>Lophotrochozoa</taxon>
        <taxon>Platyhelminthes</taxon>
        <taxon>Trematoda</taxon>
        <taxon>Digenea</taxon>
        <taxon>Strigeidida</taxon>
        <taxon>Schistosomatoidea</taxon>
        <taxon>Schistosomatidae</taxon>
        <taxon>Schistosoma</taxon>
    </lineage>
</organism>
<dbReference type="AlphaFoldDB" id="A0A183MV70"/>
<gene>
    <name evidence="2" type="ORF">SMRZ_LOCUS19945</name>
</gene>
<feature type="compositionally biased region" description="Polar residues" evidence="1">
    <location>
        <begin position="36"/>
        <end position="54"/>
    </location>
</feature>
<reference evidence="2 3" key="1">
    <citation type="submission" date="2018-11" db="EMBL/GenBank/DDBJ databases">
        <authorList>
            <consortium name="Pathogen Informatics"/>
        </authorList>
    </citation>
    <scope>NUCLEOTIDE SEQUENCE [LARGE SCALE GENOMIC DNA]</scope>
    <source>
        <strain evidence="2 3">Zambia</strain>
    </source>
</reference>
<feature type="compositionally biased region" description="Basic and acidic residues" evidence="1">
    <location>
        <begin position="66"/>
        <end position="83"/>
    </location>
</feature>
<keyword evidence="3" id="KW-1185">Reference proteome</keyword>
<feature type="region of interest" description="Disordered" evidence="1">
    <location>
        <begin position="36"/>
        <end position="147"/>
    </location>
</feature>
<protein>
    <submittedName>
        <fullName evidence="2">Uncharacterized protein</fullName>
    </submittedName>
</protein>
<accession>A0A183MV70</accession>